<organism evidence="2 3">
    <name type="scientific">Babesia ovata</name>
    <dbReference type="NCBI Taxonomy" id="189622"/>
    <lineage>
        <taxon>Eukaryota</taxon>
        <taxon>Sar</taxon>
        <taxon>Alveolata</taxon>
        <taxon>Apicomplexa</taxon>
        <taxon>Aconoidasida</taxon>
        <taxon>Piroplasmida</taxon>
        <taxon>Babesiidae</taxon>
        <taxon>Babesia</taxon>
    </lineage>
</organism>
<name>A0A2H6KG85_9APIC</name>
<proteinExistence type="predicted"/>
<dbReference type="RefSeq" id="XP_028868237.1">
    <property type="nucleotide sequence ID" value="XM_029012404.1"/>
</dbReference>
<evidence type="ECO:0000313" key="2">
    <source>
        <dbReference type="EMBL" id="GBE61994.1"/>
    </source>
</evidence>
<evidence type="ECO:0000256" key="1">
    <source>
        <dbReference type="SAM" id="Phobius"/>
    </source>
</evidence>
<dbReference type="VEuPathDB" id="PiroplasmaDB:BOVATA_034870"/>
<reference evidence="2 3" key="1">
    <citation type="journal article" date="2017" name="BMC Genomics">
        <title>Whole-genome assembly of Babesia ovata and comparative genomics between closely related pathogens.</title>
        <authorList>
            <person name="Yamagishi J."/>
            <person name="Asada M."/>
            <person name="Hakimi H."/>
            <person name="Tanaka T.Q."/>
            <person name="Sugimoto C."/>
            <person name="Kawazu S."/>
        </authorList>
    </citation>
    <scope>NUCLEOTIDE SEQUENCE [LARGE SCALE GENOMIC DNA]</scope>
    <source>
        <strain evidence="2 3">Miyake</strain>
    </source>
</reference>
<keyword evidence="1" id="KW-1133">Transmembrane helix</keyword>
<keyword evidence="3" id="KW-1185">Reference proteome</keyword>
<dbReference type="AlphaFoldDB" id="A0A2H6KG85"/>
<gene>
    <name evidence="2" type="ORF">BOVATA_034870</name>
</gene>
<feature type="transmembrane region" description="Helical" evidence="1">
    <location>
        <begin position="425"/>
        <end position="446"/>
    </location>
</feature>
<dbReference type="Proteomes" id="UP000236319">
    <property type="component" value="Unassembled WGS sequence"/>
</dbReference>
<dbReference type="EMBL" id="BDSA01000003">
    <property type="protein sequence ID" value="GBE61994.1"/>
    <property type="molecule type" value="Genomic_DNA"/>
</dbReference>
<comment type="caution">
    <text evidence="2">The sequence shown here is derived from an EMBL/GenBank/DDBJ whole genome shotgun (WGS) entry which is preliminary data.</text>
</comment>
<protein>
    <submittedName>
        <fullName evidence="2">Ribosome binding protein</fullName>
    </submittedName>
</protein>
<evidence type="ECO:0000313" key="3">
    <source>
        <dbReference type="Proteomes" id="UP000236319"/>
    </source>
</evidence>
<keyword evidence="1" id="KW-0472">Membrane</keyword>
<dbReference type="GeneID" id="39875764"/>
<sequence>MLHWLVGLTELGYIGIIIEYVKSILKEFNKDVSQTSAALDITEKPYTLEASHVAGTLTEACHYAANVLYRIKHKDNSKVVPMPDFSSEYSKFRYSTDPACLLCHLRDYVYACYHQLAFLRSQCSRVCQQGGWQDCPYGRDAKMSPLQAFLTDAPDSKFETHPFDPCNICLKSRVNMGFTKDDLPTPNETGSHIHTILTPSCGGDDPLLILCSYLNCLTRRTPRTTGELVSFFHNFGNELQASSQLSRLGSALSKSHDDCPDWDRLGDADLNAIKDVRGSGTPNSNHNNGHPKTLSTLLGCGITNVNCPQHMKPITYRAYALYSTAFVHHYLSWVAYLSDRLWESLEKLSIDMKKHYGTKCLSLHQCPEALPLLYTHGFTAPEGTLQSRISCSKVSAKLEAVVSGKPIADLITCMDNFLIGIRAPFLFAITTLWLIATLYIAHSLLYRIDVLRIRSHLTTRASHLIDVKALLAGSRRMLSLYKDVDYFDDDFHS</sequence>
<accession>A0A2H6KG85</accession>
<keyword evidence="1" id="KW-0812">Transmembrane</keyword>